<evidence type="ECO:0000313" key="16">
    <source>
        <dbReference type="Proteomes" id="UP001515480"/>
    </source>
</evidence>
<comment type="subcellular location">
    <subcellularLocation>
        <location evidence="1">Membrane</location>
        <topology evidence="1">Multi-pass membrane protein</topology>
    </subcellularLocation>
</comment>
<dbReference type="PROSITE" id="PS50042">
    <property type="entry name" value="CNMP_BINDING_3"/>
    <property type="match status" value="1"/>
</dbReference>
<dbReference type="Pfam" id="PF00520">
    <property type="entry name" value="Ion_trans"/>
    <property type="match status" value="1"/>
</dbReference>
<dbReference type="GO" id="GO:0042391">
    <property type="term" value="P:regulation of membrane potential"/>
    <property type="evidence" value="ECO:0007669"/>
    <property type="project" value="TreeGrafter"/>
</dbReference>
<dbReference type="PANTHER" id="PTHR10217:SF435">
    <property type="entry name" value="POTASSIUM VOLTAGE-GATED CHANNEL PROTEIN EAG"/>
    <property type="match status" value="1"/>
</dbReference>
<keyword evidence="11" id="KW-0407">Ion channel</keyword>
<evidence type="ECO:0000256" key="11">
    <source>
        <dbReference type="ARBA" id="ARBA00023303"/>
    </source>
</evidence>
<dbReference type="Gene3D" id="1.10.287.70">
    <property type="match status" value="1"/>
</dbReference>
<dbReference type="Gene3D" id="1.10.287.630">
    <property type="entry name" value="Helix hairpin bin"/>
    <property type="match status" value="1"/>
</dbReference>
<keyword evidence="6" id="KW-0851">Voltage-gated channel</keyword>
<gene>
    <name evidence="15" type="ORF">AB1Y20_009785</name>
</gene>
<dbReference type="SUPFAM" id="SSF81324">
    <property type="entry name" value="Voltage-gated potassium channels"/>
    <property type="match status" value="1"/>
</dbReference>
<protein>
    <recommendedName>
        <fullName evidence="14">Cyclic nucleotide-binding domain-containing protein</fullName>
    </recommendedName>
</protein>
<evidence type="ECO:0000256" key="8">
    <source>
        <dbReference type="ARBA" id="ARBA00022989"/>
    </source>
</evidence>
<keyword evidence="3" id="KW-0633">Potassium transport</keyword>
<dbReference type="SUPFAM" id="SSF51206">
    <property type="entry name" value="cAMP-binding domain-like"/>
    <property type="match status" value="1"/>
</dbReference>
<dbReference type="Proteomes" id="UP001515480">
    <property type="component" value="Unassembled WGS sequence"/>
</dbReference>
<dbReference type="InterPro" id="IPR014710">
    <property type="entry name" value="RmlC-like_jellyroll"/>
</dbReference>
<keyword evidence="16" id="KW-1185">Reference proteome</keyword>
<keyword evidence="9" id="KW-0406">Ion transport</keyword>
<dbReference type="PRINTS" id="PR01463">
    <property type="entry name" value="EAGCHANLFMLY"/>
</dbReference>
<evidence type="ECO:0000259" key="14">
    <source>
        <dbReference type="PROSITE" id="PS50042"/>
    </source>
</evidence>
<comment type="caution">
    <text evidence="15">The sequence shown here is derived from an EMBL/GenBank/DDBJ whole genome shotgun (WGS) entry which is preliminary data.</text>
</comment>
<keyword evidence="8 13" id="KW-1133">Transmembrane helix</keyword>
<dbReference type="GO" id="GO:0005886">
    <property type="term" value="C:plasma membrane"/>
    <property type="evidence" value="ECO:0007669"/>
    <property type="project" value="TreeGrafter"/>
</dbReference>
<evidence type="ECO:0000256" key="7">
    <source>
        <dbReference type="ARBA" id="ARBA00022958"/>
    </source>
</evidence>
<dbReference type="EMBL" id="JBGBPQ010000002">
    <property type="protein sequence ID" value="KAL1528438.1"/>
    <property type="molecule type" value="Genomic_DNA"/>
</dbReference>
<keyword evidence="10 13" id="KW-0472">Membrane</keyword>
<evidence type="ECO:0000256" key="2">
    <source>
        <dbReference type="ARBA" id="ARBA00022448"/>
    </source>
</evidence>
<keyword evidence="4 13" id="KW-0812">Transmembrane</keyword>
<evidence type="ECO:0000256" key="12">
    <source>
        <dbReference type="SAM" id="MobiDB-lite"/>
    </source>
</evidence>
<feature type="transmembrane region" description="Helical" evidence="13">
    <location>
        <begin position="336"/>
        <end position="357"/>
    </location>
</feature>
<feature type="compositionally biased region" description="Basic and acidic residues" evidence="12">
    <location>
        <begin position="18"/>
        <end position="47"/>
    </location>
</feature>
<evidence type="ECO:0000256" key="5">
    <source>
        <dbReference type="ARBA" id="ARBA00022826"/>
    </source>
</evidence>
<dbReference type="GO" id="GO:0005249">
    <property type="term" value="F:voltage-gated potassium channel activity"/>
    <property type="evidence" value="ECO:0007669"/>
    <property type="project" value="InterPro"/>
</dbReference>
<evidence type="ECO:0000256" key="10">
    <source>
        <dbReference type="ARBA" id="ARBA00023136"/>
    </source>
</evidence>
<evidence type="ECO:0000256" key="13">
    <source>
        <dbReference type="SAM" id="Phobius"/>
    </source>
</evidence>
<evidence type="ECO:0000256" key="1">
    <source>
        <dbReference type="ARBA" id="ARBA00004141"/>
    </source>
</evidence>
<organism evidence="15 16">
    <name type="scientific">Prymnesium parvum</name>
    <name type="common">Toxic golden alga</name>
    <dbReference type="NCBI Taxonomy" id="97485"/>
    <lineage>
        <taxon>Eukaryota</taxon>
        <taxon>Haptista</taxon>
        <taxon>Haptophyta</taxon>
        <taxon>Prymnesiophyceae</taxon>
        <taxon>Prymnesiales</taxon>
        <taxon>Prymnesiaceae</taxon>
        <taxon>Prymnesium</taxon>
    </lineage>
</organism>
<accession>A0AB34K1V7</accession>
<feature type="transmembrane region" description="Helical" evidence="13">
    <location>
        <begin position="236"/>
        <end position="254"/>
    </location>
</feature>
<feature type="transmembrane region" description="Helical" evidence="13">
    <location>
        <begin position="377"/>
        <end position="393"/>
    </location>
</feature>
<feature type="domain" description="Cyclic nucleotide-binding" evidence="14">
    <location>
        <begin position="510"/>
        <end position="611"/>
    </location>
</feature>
<dbReference type="InterPro" id="IPR005821">
    <property type="entry name" value="Ion_trans_dom"/>
</dbReference>
<feature type="transmembrane region" description="Helical" evidence="13">
    <location>
        <begin position="405"/>
        <end position="431"/>
    </location>
</feature>
<keyword evidence="5" id="KW-0631">Potassium channel</keyword>
<dbReference type="SMART" id="SM00100">
    <property type="entry name" value="cNMP"/>
    <property type="match status" value="1"/>
</dbReference>
<keyword evidence="2" id="KW-0813">Transport</keyword>
<dbReference type="PANTHER" id="PTHR10217">
    <property type="entry name" value="VOLTAGE AND LIGAND GATED POTASSIUM CHANNEL"/>
    <property type="match status" value="1"/>
</dbReference>
<dbReference type="GO" id="GO:0034702">
    <property type="term" value="C:monoatomic ion channel complex"/>
    <property type="evidence" value="ECO:0007669"/>
    <property type="project" value="UniProtKB-KW"/>
</dbReference>
<feature type="region of interest" description="Disordered" evidence="12">
    <location>
        <begin position="16"/>
        <end position="55"/>
    </location>
</feature>
<dbReference type="InterPro" id="IPR003938">
    <property type="entry name" value="K_chnl_volt-dep_EAG/ELK/ERG"/>
</dbReference>
<keyword evidence="7" id="KW-0630">Potassium</keyword>
<dbReference type="Pfam" id="PF00027">
    <property type="entry name" value="cNMP_binding"/>
    <property type="match status" value="1"/>
</dbReference>
<sequence>MGFNSRFKVTPICEEVDGSTRDRRASERRASERRASERRASERRTSEDTPVTTVDDLSVPPAIVEDVEADDFSARSPSIKCSFPMFRNTQAKVVASRKSLRLSVCRARPSSTSSATRERPRFENPIAPPILTPRAEMVGYGTIARGNVREVHHTDESLMKSGSVTSSDKRLKEEDYLTEMVPLEDIRKVLLPFGKIRLTWDSIMFVLVAYTALVLPIQLAFSTTGNFPRGLTDFEYAMDFIFMFDIVLNFRTAYVQDAMLVVDRRLIRLNYMRRWFPIDLIGSFPLDLFLRLFNSAGNSTSFVTLVKVLKVPKLLRIGRFLKRLEKVEGAANVGGIFVLCIIMVVIVHWLACLWFLITNSTGYGGWLEANGLMGRVWTEQYLPVFYATLMMVMGDSLDIEADGELVFASTVVIIGACINATIFASVASYVAQLSAISAEHKKKMTWITKTLSSLRLANTGLDARIAQYYEYCWVRHRDFASQQLLDSLPAVFSSRVALAVHVNILRSFPPFRDVGDRFLADIATKLHPEVYQPFAEILVVGQVWHSMYFIKRGKVELIERADSAEHKYVVELDDYFGELTLFTTTKLDYSVRAATHLDCYRLDREDYEVVMKRHPAEAVQVADNLSSMLPPKVGRKVVADIYAAAGLREVLSILQNRKWRPPKGFAERLRKFAQEDATTLERLRQAQRQRKLRRSCSTSLASSQLLQLHAEHAAAAAGEGEAPLSAHSVGKLEAVTERLAAIASAHATLEEDMRQMQQQVTGQCSQLVRRIKEATGRGAG</sequence>
<dbReference type="Gene3D" id="2.60.120.10">
    <property type="entry name" value="Jelly Rolls"/>
    <property type="match status" value="1"/>
</dbReference>
<evidence type="ECO:0000256" key="9">
    <source>
        <dbReference type="ARBA" id="ARBA00023065"/>
    </source>
</evidence>
<dbReference type="CDD" id="cd00038">
    <property type="entry name" value="CAP_ED"/>
    <property type="match status" value="1"/>
</dbReference>
<dbReference type="AlphaFoldDB" id="A0AB34K1V7"/>
<dbReference type="InterPro" id="IPR000595">
    <property type="entry name" value="cNMP-bd_dom"/>
</dbReference>
<dbReference type="InterPro" id="IPR050818">
    <property type="entry name" value="KCNH_animal-type"/>
</dbReference>
<reference evidence="15 16" key="1">
    <citation type="journal article" date="2024" name="Science">
        <title>Giant polyketide synthase enzymes in the biosynthesis of giant marine polyether toxins.</title>
        <authorList>
            <person name="Fallon T.R."/>
            <person name="Shende V.V."/>
            <person name="Wierzbicki I.H."/>
            <person name="Pendleton A.L."/>
            <person name="Watervoot N.F."/>
            <person name="Auber R.P."/>
            <person name="Gonzalez D.J."/>
            <person name="Wisecaver J.H."/>
            <person name="Moore B.S."/>
        </authorList>
    </citation>
    <scope>NUCLEOTIDE SEQUENCE [LARGE SCALE GENOMIC DNA]</scope>
    <source>
        <strain evidence="15 16">12B1</strain>
    </source>
</reference>
<dbReference type="InterPro" id="IPR018490">
    <property type="entry name" value="cNMP-bd_dom_sf"/>
</dbReference>
<feature type="transmembrane region" description="Helical" evidence="13">
    <location>
        <begin position="198"/>
        <end position="221"/>
    </location>
</feature>
<proteinExistence type="predicted"/>
<name>A0AB34K1V7_PRYPA</name>
<evidence type="ECO:0000256" key="4">
    <source>
        <dbReference type="ARBA" id="ARBA00022692"/>
    </source>
</evidence>
<evidence type="ECO:0000256" key="6">
    <source>
        <dbReference type="ARBA" id="ARBA00022882"/>
    </source>
</evidence>
<evidence type="ECO:0000256" key="3">
    <source>
        <dbReference type="ARBA" id="ARBA00022538"/>
    </source>
</evidence>
<evidence type="ECO:0000313" key="15">
    <source>
        <dbReference type="EMBL" id="KAL1528438.1"/>
    </source>
</evidence>